<dbReference type="SMART" id="SM00388">
    <property type="entry name" value="HisKA"/>
    <property type="match status" value="1"/>
</dbReference>
<evidence type="ECO:0000313" key="10">
    <source>
        <dbReference type="EMBL" id="RGS43890.1"/>
    </source>
</evidence>
<dbReference type="Gene3D" id="3.30.565.10">
    <property type="entry name" value="Histidine kinase-like ATPase, C-terminal domain"/>
    <property type="match status" value="1"/>
</dbReference>
<comment type="subcellular location">
    <subcellularLocation>
        <location evidence="2">Membrane</location>
    </subcellularLocation>
</comment>
<keyword evidence="5" id="KW-0808">Transferase</keyword>
<dbReference type="FunFam" id="3.30.565.10:FF:000006">
    <property type="entry name" value="Sensor histidine kinase WalK"/>
    <property type="match status" value="1"/>
</dbReference>
<evidence type="ECO:0000313" key="11">
    <source>
        <dbReference type="Proteomes" id="UP000283295"/>
    </source>
</evidence>
<evidence type="ECO:0000256" key="1">
    <source>
        <dbReference type="ARBA" id="ARBA00000085"/>
    </source>
</evidence>
<dbReference type="Gene3D" id="1.10.287.130">
    <property type="match status" value="1"/>
</dbReference>
<feature type="transmembrane region" description="Helical" evidence="8">
    <location>
        <begin position="7"/>
        <end position="30"/>
    </location>
</feature>
<dbReference type="InterPro" id="IPR036890">
    <property type="entry name" value="HATPase_C_sf"/>
</dbReference>
<gene>
    <name evidence="10" type="ORF">DWX94_02160</name>
</gene>
<dbReference type="InterPro" id="IPR003661">
    <property type="entry name" value="HisK_dim/P_dom"/>
</dbReference>
<evidence type="ECO:0000256" key="4">
    <source>
        <dbReference type="ARBA" id="ARBA00022553"/>
    </source>
</evidence>
<dbReference type="PANTHER" id="PTHR43711:SF26">
    <property type="entry name" value="SENSOR HISTIDINE KINASE RCSC"/>
    <property type="match status" value="1"/>
</dbReference>
<dbReference type="PANTHER" id="PTHR43711">
    <property type="entry name" value="TWO-COMPONENT HISTIDINE KINASE"/>
    <property type="match status" value="1"/>
</dbReference>
<keyword evidence="4" id="KW-0597">Phosphoprotein</keyword>
<dbReference type="InterPro" id="IPR005467">
    <property type="entry name" value="His_kinase_dom"/>
</dbReference>
<protein>
    <recommendedName>
        <fullName evidence="3">histidine kinase</fullName>
        <ecNumber evidence="3">2.7.13.3</ecNumber>
    </recommendedName>
</protein>
<reference evidence="10 11" key="1">
    <citation type="submission" date="2018-08" db="EMBL/GenBank/DDBJ databases">
        <title>A genome reference for cultivated species of the human gut microbiota.</title>
        <authorList>
            <person name="Zou Y."/>
            <person name="Xue W."/>
            <person name="Luo G."/>
        </authorList>
    </citation>
    <scope>NUCLEOTIDE SEQUENCE [LARGE SCALE GENOMIC DNA]</scope>
    <source>
        <strain evidence="10 11">AF22-21</strain>
    </source>
</reference>
<evidence type="ECO:0000259" key="9">
    <source>
        <dbReference type="PROSITE" id="PS50109"/>
    </source>
</evidence>
<evidence type="ECO:0000256" key="5">
    <source>
        <dbReference type="ARBA" id="ARBA00022679"/>
    </source>
</evidence>
<keyword evidence="8" id="KW-0812">Transmembrane</keyword>
<dbReference type="PROSITE" id="PS51257">
    <property type="entry name" value="PROKAR_LIPOPROTEIN"/>
    <property type="match status" value="1"/>
</dbReference>
<evidence type="ECO:0000256" key="2">
    <source>
        <dbReference type="ARBA" id="ARBA00004370"/>
    </source>
</evidence>
<dbReference type="EMBL" id="QRVK01000003">
    <property type="protein sequence ID" value="RGS43890.1"/>
    <property type="molecule type" value="Genomic_DNA"/>
</dbReference>
<dbReference type="InterPro" id="IPR003594">
    <property type="entry name" value="HATPase_dom"/>
</dbReference>
<dbReference type="SMART" id="SM00387">
    <property type="entry name" value="HATPase_c"/>
    <property type="match status" value="1"/>
</dbReference>
<evidence type="ECO:0000256" key="6">
    <source>
        <dbReference type="ARBA" id="ARBA00022777"/>
    </source>
</evidence>
<keyword evidence="8" id="KW-0472">Membrane</keyword>
<feature type="domain" description="Histidine kinase" evidence="9">
    <location>
        <begin position="248"/>
        <end position="462"/>
    </location>
</feature>
<dbReference type="InterPro" id="IPR004358">
    <property type="entry name" value="Sig_transdc_His_kin-like_C"/>
</dbReference>
<keyword evidence="6 10" id="KW-0418">Kinase</keyword>
<dbReference type="GO" id="GO:0016020">
    <property type="term" value="C:membrane"/>
    <property type="evidence" value="ECO:0007669"/>
    <property type="project" value="UniProtKB-SubCell"/>
</dbReference>
<dbReference type="AlphaFoldDB" id="A0A3R6AT19"/>
<evidence type="ECO:0000256" key="3">
    <source>
        <dbReference type="ARBA" id="ARBA00012438"/>
    </source>
</evidence>
<keyword evidence="8" id="KW-1133">Transmembrane helix</keyword>
<proteinExistence type="predicted"/>
<comment type="caution">
    <text evidence="10">The sequence shown here is derived from an EMBL/GenBank/DDBJ whole genome shotgun (WGS) entry which is preliminary data.</text>
</comment>
<evidence type="ECO:0000256" key="8">
    <source>
        <dbReference type="SAM" id="Phobius"/>
    </source>
</evidence>
<feature type="transmembrane region" description="Helical" evidence="8">
    <location>
        <begin position="162"/>
        <end position="184"/>
    </location>
</feature>
<dbReference type="CDD" id="cd00075">
    <property type="entry name" value="HATPase"/>
    <property type="match status" value="1"/>
</dbReference>
<organism evidence="10 11">
    <name type="scientific">Coprococcus eutactus</name>
    <dbReference type="NCBI Taxonomy" id="33043"/>
    <lineage>
        <taxon>Bacteria</taxon>
        <taxon>Bacillati</taxon>
        <taxon>Bacillota</taxon>
        <taxon>Clostridia</taxon>
        <taxon>Lachnospirales</taxon>
        <taxon>Lachnospiraceae</taxon>
        <taxon>Coprococcus</taxon>
    </lineage>
</organism>
<name>A0A3R6AT19_9FIRM</name>
<dbReference type="Pfam" id="PF00512">
    <property type="entry name" value="HisKA"/>
    <property type="match status" value="1"/>
</dbReference>
<keyword evidence="7" id="KW-0902">Two-component regulatory system</keyword>
<evidence type="ECO:0000256" key="7">
    <source>
        <dbReference type="ARBA" id="ARBA00023012"/>
    </source>
</evidence>
<dbReference type="Pfam" id="PF02518">
    <property type="entry name" value="HATPase_c"/>
    <property type="match status" value="1"/>
</dbReference>
<dbReference type="SUPFAM" id="SSF47384">
    <property type="entry name" value="Homodimeric domain of signal transducing histidine kinase"/>
    <property type="match status" value="1"/>
</dbReference>
<dbReference type="CDD" id="cd00082">
    <property type="entry name" value="HisKA"/>
    <property type="match status" value="1"/>
</dbReference>
<sequence>MLKKKRSLVTYTIIMCGLIMTVGIACLLFIQNSIVKDDMELQAYEKLSQETRQVRRFLNYDKSHTPSIGREYYDRDDDMENNDKLYVFLQSANGDHIAGEVPDGYNEKLSYQSDLDIKSFNGVKYYILTRKAKVGLKTIENDNFMICAMVSVKDIKANYRILWYRTYTVIGVVALFFCVFAIGLRRLVAVPMKELNVAINRSGQNLDFTEKLRYDGPFLELDMITESNNNLYDRVQREFERQEEFNANVSHELRTPVAVMHAQCQLSREIAEKNNDYEMLESIAVFERQTTRMKGLIEQLLQMSILGKNNINLSVEDVDLLDVVESVCDDAEYICKKNIQFSYDLVPTVVKVNMNLIVIVVSNLVSNAIKYSNEGGVVEVTCGSDSDTCYISVRDEGRGISKEQKNRIFESFYRADTVRNTEGFGLGLSQVMKIAKYYGGTVQVDSEVGKGSKFTFIIPVDNG</sequence>
<dbReference type="EC" id="2.7.13.3" evidence="3"/>
<dbReference type="InterPro" id="IPR050736">
    <property type="entry name" value="Sensor_HK_Regulatory"/>
</dbReference>
<dbReference type="PROSITE" id="PS50109">
    <property type="entry name" value="HIS_KIN"/>
    <property type="match status" value="1"/>
</dbReference>
<accession>A0A3R6AT19</accession>
<dbReference type="PRINTS" id="PR00344">
    <property type="entry name" value="BCTRLSENSOR"/>
</dbReference>
<comment type="catalytic activity">
    <reaction evidence="1">
        <text>ATP + protein L-histidine = ADP + protein N-phospho-L-histidine.</text>
        <dbReference type="EC" id="2.7.13.3"/>
    </reaction>
</comment>
<dbReference type="SUPFAM" id="SSF55874">
    <property type="entry name" value="ATPase domain of HSP90 chaperone/DNA topoisomerase II/histidine kinase"/>
    <property type="match status" value="1"/>
</dbReference>
<dbReference type="Proteomes" id="UP000283295">
    <property type="component" value="Unassembled WGS sequence"/>
</dbReference>
<dbReference type="InterPro" id="IPR036097">
    <property type="entry name" value="HisK_dim/P_sf"/>
</dbReference>
<dbReference type="GO" id="GO:0000155">
    <property type="term" value="F:phosphorelay sensor kinase activity"/>
    <property type="evidence" value="ECO:0007669"/>
    <property type="project" value="InterPro"/>
</dbReference>
<dbReference type="OrthoDB" id="9786919at2"/>